<dbReference type="EMBL" id="CP047156">
    <property type="protein sequence ID" value="QHC02427.1"/>
    <property type="molecule type" value="Genomic_DNA"/>
</dbReference>
<dbReference type="AlphaFoldDB" id="A0A7L4YWQ9"/>
<evidence type="ECO:0000313" key="2">
    <source>
        <dbReference type="EMBL" id="QHC02427.1"/>
    </source>
</evidence>
<proteinExistence type="predicted"/>
<dbReference type="KEGG" id="eke:EK0264_12920"/>
<keyword evidence="1" id="KW-0812">Transmembrane</keyword>
<dbReference type="OrthoDB" id="4827181at2"/>
<evidence type="ECO:0000256" key="1">
    <source>
        <dbReference type="SAM" id="Phobius"/>
    </source>
</evidence>
<evidence type="ECO:0000313" key="3">
    <source>
        <dbReference type="Proteomes" id="UP000463857"/>
    </source>
</evidence>
<feature type="transmembrane region" description="Helical" evidence="1">
    <location>
        <begin position="79"/>
        <end position="102"/>
    </location>
</feature>
<keyword evidence="1" id="KW-0472">Membrane</keyword>
<protein>
    <recommendedName>
        <fullName evidence="4">NfeD-like C-terminal domain-containing protein</fullName>
    </recommendedName>
</protein>
<dbReference type="Proteomes" id="UP000463857">
    <property type="component" value="Chromosome"/>
</dbReference>
<sequence>MPPPSVGRQPVDPITLTFLIIGGVGAAILLIALVVGDVLHFASPDIDGPFSLPAIAAFIGGMGFVGAIPAALIPEAAGSGLRAVISALVGLAGAVPLALLAAKLTSGLSNMRTDPTLTEADLPGALGVVITPIPATGYGEVRVRVHGTDQKYAARSGTPLATGTNIFVVNALSASSVEVVSTDDA</sequence>
<feature type="transmembrane region" description="Helical" evidence="1">
    <location>
        <begin position="51"/>
        <end position="73"/>
    </location>
</feature>
<dbReference type="InterPro" id="IPR012340">
    <property type="entry name" value="NA-bd_OB-fold"/>
</dbReference>
<reference evidence="2 3" key="1">
    <citation type="journal article" date="2018" name="Int. J. Syst. Evol. Microbiol.">
        <title>Epidermidibacterium keratini gen. nov., sp. nov., a member of the family Sporichthyaceae, isolated from keratin epidermis.</title>
        <authorList>
            <person name="Lee D.G."/>
            <person name="Trujillo M.E."/>
            <person name="Kang S."/>
            <person name="Nam J.J."/>
            <person name="Kim Y.J."/>
        </authorList>
    </citation>
    <scope>NUCLEOTIDE SEQUENCE [LARGE SCALE GENOMIC DNA]</scope>
    <source>
        <strain evidence="2 3">EPI-7</strain>
    </source>
</reference>
<evidence type="ECO:0008006" key="4">
    <source>
        <dbReference type="Google" id="ProtNLM"/>
    </source>
</evidence>
<organism evidence="2 3">
    <name type="scientific">Epidermidibacterium keratini</name>
    <dbReference type="NCBI Taxonomy" id="1891644"/>
    <lineage>
        <taxon>Bacteria</taxon>
        <taxon>Bacillati</taxon>
        <taxon>Actinomycetota</taxon>
        <taxon>Actinomycetes</taxon>
        <taxon>Sporichthyales</taxon>
        <taxon>Sporichthyaceae</taxon>
        <taxon>Epidermidibacterium</taxon>
    </lineage>
</organism>
<accession>A0A7L4YWQ9</accession>
<keyword evidence="1" id="KW-1133">Transmembrane helix</keyword>
<dbReference type="InParanoid" id="A0A7L4YWQ9"/>
<feature type="transmembrane region" description="Helical" evidence="1">
    <location>
        <begin position="14"/>
        <end position="39"/>
    </location>
</feature>
<gene>
    <name evidence="2" type="ORF">EK0264_12920</name>
</gene>
<dbReference type="Gene3D" id="2.40.50.140">
    <property type="entry name" value="Nucleic acid-binding proteins"/>
    <property type="match status" value="1"/>
</dbReference>
<name>A0A7L4YWQ9_9ACTN</name>
<keyword evidence="3" id="KW-1185">Reference proteome</keyword>